<dbReference type="Gene3D" id="3.40.50.150">
    <property type="entry name" value="Vaccinia Virus protein VP39"/>
    <property type="match status" value="1"/>
</dbReference>
<accession>A0A1Y1XVK2</accession>
<evidence type="ECO:0000313" key="1">
    <source>
        <dbReference type="EMBL" id="ORX89705.1"/>
    </source>
</evidence>
<dbReference type="InParanoid" id="A0A1Y1XVK2"/>
<keyword evidence="2" id="KW-1185">Reference proteome</keyword>
<dbReference type="InterPro" id="IPR029063">
    <property type="entry name" value="SAM-dependent_MTases_sf"/>
</dbReference>
<protein>
    <recommendedName>
        <fullName evidence="3">Methyltransferase domain-containing protein</fullName>
    </recommendedName>
</protein>
<dbReference type="EMBL" id="MCFE01000427">
    <property type="protein sequence ID" value="ORX89705.1"/>
    <property type="molecule type" value="Genomic_DNA"/>
</dbReference>
<gene>
    <name evidence="1" type="ORF">K493DRAFT_305554</name>
</gene>
<organism evidence="1 2">
    <name type="scientific">Basidiobolus meristosporus CBS 931.73</name>
    <dbReference type="NCBI Taxonomy" id="1314790"/>
    <lineage>
        <taxon>Eukaryota</taxon>
        <taxon>Fungi</taxon>
        <taxon>Fungi incertae sedis</taxon>
        <taxon>Zoopagomycota</taxon>
        <taxon>Entomophthoromycotina</taxon>
        <taxon>Basidiobolomycetes</taxon>
        <taxon>Basidiobolales</taxon>
        <taxon>Basidiobolaceae</taxon>
        <taxon>Basidiobolus</taxon>
    </lineage>
</organism>
<proteinExistence type="predicted"/>
<dbReference type="AlphaFoldDB" id="A0A1Y1XVK2"/>
<dbReference type="SUPFAM" id="SSF53335">
    <property type="entry name" value="S-adenosyl-L-methionine-dependent methyltransferases"/>
    <property type="match status" value="1"/>
</dbReference>
<dbReference type="Proteomes" id="UP000193498">
    <property type="component" value="Unassembled WGS sequence"/>
</dbReference>
<evidence type="ECO:0000313" key="2">
    <source>
        <dbReference type="Proteomes" id="UP000193498"/>
    </source>
</evidence>
<comment type="caution">
    <text evidence="1">The sequence shown here is derived from an EMBL/GenBank/DDBJ whole genome shotgun (WGS) entry which is preliminary data.</text>
</comment>
<sequence length="325" mass="36494">MTLSDLPNLHSSSDYYAQAFSLFRHYSDQKQNVKRWYLNNLTPLAQKYSRLSVLSIGCGNGDVDGYLIREIFLTNCAHTVYHGVEPSRAHRYEFLDKMRSASSSVTVGYGENTPCGINVDSCVSESIDMLLFDTDFETFVSSQVAGPTRYDIIIAGHSLYYLKLLAPALDSIFYRLLAPRGCLTIIHTTPADFQCTPAMSIFNEGQPRTHVQILREVIKQLGPLSCSGDSWIPSLSSEESLVQVQINDLYVDVSCCLAGYNKDRGNARSLLSFFTGKDLRLANSEQIERLSSILRTQCINLEPDRWVLWQPEAIISINLQGNNCF</sequence>
<reference evidence="1 2" key="1">
    <citation type="submission" date="2016-07" db="EMBL/GenBank/DDBJ databases">
        <title>Pervasive Adenine N6-methylation of Active Genes in Fungi.</title>
        <authorList>
            <consortium name="DOE Joint Genome Institute"/>
            <person name="Mondo S.J."/>
            <person name="Dannebaum R.O."/>
            <person name="Kuo R.C."/>
            <person name="Labutti K."/>
            <person name="Haridas S."/>
            <person name="Kuo A."/>
            <person name="Salamov A."/>
            <person name="Ahrendt S.R."/>
            <person name="Lipzen A."/>
            <person name="Sullivan W."/>
            <person name="Andreopoulos W.B."/>
            <person name="Clum A."/>
            <person name="Lindquist E."/>
            <person name="Daum C."/>
            <person name="Ramamoorthy G.K."/>
            <person name="Gryganskyi A."/>
            <person name="Culley D."/>
            <person name="Magnuson J.K."/>
            <person name="James T.Y."/>
            <person name="O'Malley M.A."/>
            <person name="Stajich J.E."/>
            <person name="Spatafora J.W."/>
            <person name="Visel A."/>
            <person name="Grigoriev I.V."/>
        </authorList>
    </citation>
    <scope>NUCLEOTIDE SEQUENCE [LARGE SCALE GENOMIC DNA]</scope>
    <source>
        <strain evidence="1 2">CBS 931.73</strain>
    </source>
</reference>
<evidence type="ECO:0008006" key="3">
    <source>
        <dbReference type="Google" id="ProtNLM"/>
    </source>
</evidence>
<name>A0A1Y1XVK2_9FUNG</name>